<organism evidence="1 2">
    <name type="scientific">Muribaculum caecicola</name>
    <dbReference type="NCBI Taxonomy" id="3038144"/>
    <lineage>
        <taxon>Bacteria</taxon>
        <taxon>Pseudomonadati</taxon>
        <taxon>Bacteroidota</taxon>
        <taxon>Bacteroidia</taxon>
        <taxon>Bacteroidales</taxon>
        <taxon>Muribaculaceae</taxon>
        <taxon>Muribaculum</taxon>
    </lineage>
</organism>
<keyword evidence="1" id="KW-0645">Protease</keyword>
<reference evidence="1" key="1">
    <citation type="submission" date="2019-04" db="EMBL/GenBank/DDBJ databases">
        <title>Microbes associate with the intestines of laboratory mice.</title>
        <authorList>
            <person name="Navarre W."/>
            <person name="Wong E."/>
            <person name="Huang K.C."/>
            <person name="Tropini C."/>
            <person name="Ng K."/>
            <person name="Yu B."/>
        </authorList>
    </citation>
    <scope>NUCLEOTIDE SEQUENCE</scope>
    <source>
        <strain evidence="1">NM86_A22</strain>
    </source>
</reference>
<sequence>MTKKSGFNIINSLMRFLDAGVCNFLVVDTVAKLLKNNGFEQLEPSQTWNLKADGRYFVVKNGSAIFAFVVGTGEIADGFKIISSHSDSPGFRIKPNPEMVSDGGVIKLNTEVYGGPILYTWFDRPLSFAGRVMLRGKDVLHPVTQLVRCSHPVLTIPHLAIHFNRAVNEGNPLSKQTDMLPVLGIAGDGEDTSEYVLRLLARSIGVDKNDILGTELALFDTTKACRVGVHNEFISSGRLDDLSMVHASVMALLSSLSASDKSTRVVAVFDNEETGSGTKQGAASPVLANILERIAASSGGNHEDYLRGISNSFMISADNAHAFHPNYASKYDPTNHPVVGGGPVIKINANCKYMTDADSAAVFRGICEAAGVPFQYFVNHSDVAGGSTLGNILTSQIDLRGVDMGAAIWAMHSVRETASCKDHVYIYRAFSKFFGV</sequence>
<keyword evidence="1" id="KW-0378">Hydrolase</keyword>
<protein>
    <submittedName>
        <fullName evidence="1">M18 family aminopeptidase</fullName>
    </submittedName>
</protein>
<dbReference type="Proteomes" id="UP000305401">
    <property type="component" value="Unassembled WGS sequence"/>
</dbReference>
<keyword evidence="2" id="KW-1185">Reference proteome</keyword>
<dbReference type="EMBL" id="SSTG01000004">
    <property type="protein sequence ID" value="THG55123.1"/>
    <property type="molecule type" value="Genomic_DNA"/>
</dbReference>
<name>A0AC61S835_9BACT</name>
<gene>
    <name evidence="1" type="ORF">E5990_00755</name>
</gene>
<evidence type="ECO:0000313" key="2">
    <source>
        <dbReference type="Proteomes" id="UP000305401"/>
    </source>
</evidence>
<proteinExistence type="predicted"/>
<accession>A0AC61S835</accession>
<comment type="caution">
    <text evidence="1">The sequence shown here is derived from an EMBL/GenBank/DDBJ whole genome shotgun (WGS) entry which is preliminary data.</text>
</comment>
<evidence type="ECO:0000313" key="1">
    <source>
        <dbReference type="EMBL" id="THG55123.1"/>
    </source>
</evidence>
<keyword evidence="1" id="KW-0031">Aminopeptidase</keyword>